<dbReference type="STRING" id="1763534.GCA_001831475_00319"/>
<dbReference type="InterPro" id="IPR037232">
    <property type="entry name" value="NADH_quin_OxRdtase_su_C/D-like"/>
</dbReference>
<dbReference type="GO" id="GO:0005886">
    <property type="term" value="C:plasma membrane"/>
    <property type="evidence" value="ECO:0007669"/>
    <property type="project" value="UniProtKB-SubCell"/>
</dbReference>
<dbReference type="InterPro" id="IPR001268">
    <property type="entry name" value="NADH_UbQ_OxRdtase_30kDa_su"/>
</dbReference>
<evidence type="ECO:0000313" key="8">
    <source>
        <dbReference type="Proteomes" id="UP000093510"/>
    </source>
</evidence>
<dbReference type="InterPro" id="IPR010218">
    <property type="entry name" value="NADH_DH_suC"/>
</dbReference>
<accession>A0A1B9DX88</accession>
<dbReference type="PANTHER" id="PTHR10884">
    <property type="entry name" value="NADH DEHYDROGENASE UBIQUINONE IRON-SULFUR PROTEIN 3"/>
    <property type="match status" value="1"/>
</dbReference>
<sequence length="173" mass="20540">MAVENTDIQEKLLATFNSDVFNFQQERDIFSLEINPAVNTAVILFLKNDPSLRFHFLTDLCAVHYPQNEIHRQFAIVYHLHNWYDNKRIKIKTFIHGQTPEIKTVSNIFLSSNWMERETYDFYGVNFIGHPQLKRILNMDEMISFPMRKEFPLEDGGRTDKDDRFFGRTIDNC</sequence>
<dbReference type="GO" id="GO:0050136">
    <property type="term" value="F:NADH dehydrogenase (quinone) (non-electrogenic) activity"/>
    <property type="evidence" value="ECO:0007669"/>
    <property type="project" value="UniProtKB-UniRule"/>
</dbReference>
<evidence type="ECO:0000256" key="5">
    <source>
        <dbReference type="RuleBase" id="RU003582"/>
    </source>
</evidence>
<comment type="catalytic activity">
    <reaction evidence="3 5">
        <text>a quinone + NADH + 5 H(+)(in) = a quinol + NAD(+) + 4 H(+)(out)</text>
        <dbReference type="Rhea" id="RHEA:57888"/>
        <dbReference type="ChEBI" id="CHEBI:15378"/>
        <dbReference type="ChEBI" id="CHEBI:24646"/>
        <dbReference type="ChEBI" id="CHEBI:57540"/>
        <dbReference type="ChEBI" id="CHEBI:57945"/>
        <dbReference type="ChEBI" id="CHEBI:132124"/>
    </reaction>
</comment>
<comment type="caution">
    <text evidence="7">The sequence shown here is derived from an EMBL/GenBank/DDBJ whole genome shotgun (WGS) entry which is preliminary data.</text>
</comment>
<dbReference type="EMBL" id="LVEP01000038">
    <property type="protein sequence ID" value="OCB74306.1"/>
    <property type="molecule type" value="Genomic_DNA"/>
</dbReference>
<protein>
    <recommendedName>
        <fullName evidence="3">NADH-quinone oxidoreductase subunit C</fullName>
        <ecNumber evidence="3">7.1.1.-</ecNumber>
    </recommendedName>
    <alternativeName>
        <fullName evidence="3">NADH dehydrogenase I subunit C</fullName>
    </alternativeName>
    <alternativeName>
        <fullName evidence="3">NDH-1 subunit C</fullName>
    </alternativeName>
</protein>
<comment type="subcellular location">
    <subcellularLocation>
        <location evidence="3">Cell membrane</location>
        <topology evidence="3">Peripheral membrane protein</topology>
        <orientation evidence="3">Cytoplasmic side</orientation>
    </subcellularLocation>
</comment>
<keyword evidence="2 3" id="KW-0813">Transport</keyword>
<keyword evidence="8" id="KW-1185">Reference proteome</keyword>
<keyword evidence="3 4" id="KW-0520">NAD</keyword>
<dbReference type="Pfam" id="PF00329">
    <property type="entry name" value="Complex1_30kDa"/>
    <property type="match status" value="1"/>
</dbReference>
<dbReference type="PANTHER" id="PTHR10884:SF14">
    <property type="entry name" value="NADH DEHYDROGENASE [UBIQUINONE] IRON-SULFUR PROTEIN 3, MITOCHONDRIAL"/>
    <property type="match status" value="1"/>
</dbReference>
<dbReference type="InterPro" id="IPR020396">
    <property type="entry name" value="NADH_UbQ_OxRdtase_CS"/>
</dbReference>
<evidence type="ECO:0000313" key="7">
    <source>
        <dbReference type="EMBL" id="OCB74306.1"/>
    </source>
</evidence>
<dbReference type="SUPFAM" id="SSF143243">
    <property type="entry name" value="Nqo5-like"/>
    <property type="match status" value="1"/>
</dbReference>
<dbReference type="EC" id="7.1.1.-" evidence="3"/>
<gene>
    <name evidence="3" type="primary">nuoC</name>
    <name evidence="7" type="ORF">LPBF_09900</name>
</gene>
<dbReference type="GO" id="GO:0048038">
    <property type="term" value="F:quinone binding"/>
    <property type="evidence" value="ECO:0007669"/>
    <property type="project" value="UniProtKB-KW"/>
</dbReference>
<evidence type="ECO:0000256" key="3">
    <source>
        <dbReference type="HAMAP-Rule" id="MF_01357"/>
    </source>
</evidence>
<evidence type="ECO:0000256" key="4">
    <source>
        <dbReference type="RuleBase" id="RU003456"/>
    </source>
</evidence>
<name>A0A1B9DX88_9FLAO</name>
<keyword evidence="3 4" id="KW-1278">Translocase</keyword>
<comment type="similarity">
    <text evidence="1 3 4">Belongs to the complex I 30 kDa subunit family.</text>
</comment>
<dbReference type="Proteomes" id="UP000093510">
    <property type="component" value="Unassembled WGS sequence"/>
</dbReference>
<comment type="subunit">
    <text evidence="3">NDH-1 is composed of 14 different subunits. Subunits NuoB, C, D, E, F, and G constitute the peripheral sector of the complex.</text>
</comment>
<dbReference type="HAMAP" id="MF_01357">
    <property type="entry name" value="NDH1_NuoC"/>
    <property type="match status" value="1"/>
</dbReference>
<organism evidence="7 8">
    <name type="scientific">Flavobacterium crassostreae</name>
    <dbReference type="NCBI Taxonomy" id="1763534"/>
    <lineage>
        <taxon>Bacteria</taxon>
        <taxon>Pseudomonadati</taxon>
        <taxon>Bacteroidota</taxon>
        <taxon>Flavobacteriia</taxon>
        <taxon>Flavobacteriales</taxon>
        <taxon>Flavobacteriaceae</taxon>
        <taxon>Flavobacterium</taxon>
    </lineage>
</organism>
<keyword evidence="3" id="KW-1003">Cell membrane</keyword>
<dbReference type="AlphaFoldDB" id="A0A1B9DX88"/>
<evidence type="ECO:0000256" key="1">
    <source>
        <dbReference type="ARBA" id="ARBA00007569"/>
    </source>
</evidence>
<feature type="domain" description="NADH:ubiquinone oxidoreductase 30kDa subunit" evidence="6">
    <location>
        <begin position="33"/>
        <end position="154"/>
    </location>
</feature>
<keyword evidence="3 5" id="KW-0874">Quinone</keyword>
<dbReference type="Gene3D" id="3.30.460.80">
    <property type="entry name" value="NADH:ubiquinone oxidoreductase, 30kDa subunit"/>
    <property type="match status" value="1"/>
</dbReference>
<dbReference type="PROSITE" id="PS00542">
    <property type="entry name" value="COMPLEX1_30K"/>
    <property type="match status" value="1"/>
</dbReference>
<dbReference type="GO" id="GO:0008137">
    <property type="term" value="F:NADH dehydrogenase (ubiquinone) activity"/>
    <property type="evidence" value="ECO:0007669"/>
    <property type="project" value="InterPro"/>
</dbReference>
<comment type="function">
    <text evidence="3">NDH-1 shuttles electrons from NADH, via FMN and iron-sulfur (Fe-S) centers, to quinones in the respiratory chain. The immediate electron acceptor for the enzyme in this species is believed to be a menaquinone. Couples the redox reaction to proton translocation (for every two electrons transferred, four hydrogen ions are translocated across the cytoplasmic membrane), and thus conserves the redox energy in a proton gradient.</text>
</comment>
<proteinExistence type="inferred from homology"/>
<evidence type="ECO:0000256" key="2">
    <source>
        <dbReference type="ARBA" id="ARBA00022448"/>
    </source>
</evidence>
<dbReference type="OrthoDB" id="9803286at2"/>
<keyword evidence="3" id="KW-0472">Membrane</keyword>
<evidence type="ECO:0000259" key="6">
    <source>
        <dbReference type="Pfam" id="PF00329"/>
    </source>
</evidence>
<dbReference type="RefSeq" id="WP_066335807.1">
    <property type="nucleotide sequence ID" value="NZ_CP017688.1"/>
</dbReference>
<reference evidence="7 8" key="1">
    <citation type="submission" date="2016-03" db="EMBL/GenBank/DDBJ databases">
        <authorList>
            <person name="Ploux O."/>
        </authorList>
    </citation>
    <scope>NUCLEOTIDE SEQUENCE [LARGE SCALE GENOMIC DNA]</scope>
    <source>
        <strain evidence="7 8">LPB0076</strain>
    </source>
</reference>